<keyword evidence="4" id="KW-1185">Reference proteome</keyword>
<dbReference type="AlphaFoldDB" id="A0A9P7MTR8"/>
<accession>A0A9P7MTR8</accession>
<feature type="region of interest" description="Disordered" evidence="1">
    <location>
        <begin position="49"/>
        <end position="72"/>
    </location>
</feature>
<comment type="caution">
    <text evidence="3">The sequence shown here is derived from an EMBL/GenBank/DDBJ whole genome shotgun (WGS) entry which is preliminary data.</text>
</comment>
<proteinExistence type="predicted"/>
<dbReference type="EMBL" id="SRPS01000086">
    <property type="protein sequence ID" value="KAG5969987.1"/>
    <property type="molecule type" value="Genomic_DNA"/>
</dbReference>
<evidence type="ECO:0000313" key="3">
    <source>
        <dbReference type="EMBL" id="KAG5969987.1"/>
    </source>
</evidence>
<evidence type="ECO:0000256" key="1">
    <source>
        <dbReference type="SAM" id="MobiDB-lite"/>
    </source>
</evidence>
<protein>
    <submittedName>
        <fullName evidence="3">Uncharacterized protein</fullName>
    </submittedName>
</protein>
<gene>
    <name evidence="3" type="ORF">E4U56_008030</name>
    <name evidence="2" type="ORF">E4U57_007028</name>
</gene>
<organism evidence="3 5">
    <name type="scientific">Claviceps arundinis</name>
    <dbReference type="NCBI Taxonomy" id="1623583"/>
    <lineage>
        <taxon>Eukaryota</taxon>
        <taxon>Fungi</taxon>
        <taxon>Dikarya</taxon>
        <taxon>Ascomycota</taxon>
        <taxon>Pezizomycotina</taxon>
        <taxon>Sordariomycetes</taxon>
        <taxon>Hypocreomycetidae</taxon>
        <taxon>Hypocreales</taxon>
        <taxon>Clavicipitaceae</taxon>
        <taxon>Claviceps</taxon>
    </lineage>
</organism>
<evidence type="ECO:0000313" key="5">
    <source>
        <dbReference type="Proteomes" id="UP000784919"/>
    </source>
</evidence>
<name>A0A9P7MTR8_9HYPO</name>
<dbReference type="EMBL" id="SRPR01000067">
    <property type="protein sequence ID" value="KAG5962422.1"/>
    <property type="molecule type" value="Genomic_DNA"/>
</dbReference>
<dbReference type="Proteomes" id="UP000784919">
    <property type="component" value="Unassembled WGS sequence"/>
</dbReference>
<evidence type="ECO:0000313" key="2">
    <source>
        <dbReference type="EMBL" id="KAG5962422.1"/>
    </source>
</evidence>
<reference evidence="3 4" key="1">
    <citation type="journal article" date="2020" name="bioRxiv">
        <title>Whole genome comparisons of ergot fungi reveals the divergence and evolution of species within the genus Claviceps are the result of varying mechanisms driving genome evolution and host range expansion.</title>
        <authorList>
            <person name="Wyka S.A."/>
            <person name="Mondo S.J."/>
            <person name="Liu M."/>
            <person name="Dettman J."/>
            <person name="Nalam V."/>
            <person name="Broders K.D."/>
        </authorList>
    </citation>
    <scope>NUCLEOTIDE SEQUENCE</scope>
    <source>
        <strain evidence="3">CCC 1102</strain>
        <strain evidence="2 4">LM583</strain>
    </source>
</reference>
<evidence type="ECO:0000313" key="4">
    <source>
        <dbReference type="Proteomes" id="UP000742024"/>
    </source>
</evidence>
<sequence length="72" mass="7499">MSLQLSYGQHLAGTDKALTGTGIAFTPTKKAIYLPARYSSSHLVGIGQRHSAGLTRKKRQPASGASATVAQS</sequence>
<feature type="compositionally biased region" description="Polar residues" evidence="1">
    <location>
        <begin position="63"/>
        <end position="72"/>
    </location>
</feature>
<dbReference type="Proteomes" id="UP000742024">
    <property type="component" value="Unassembled WGS sequence"/>
</dbReference>